<dbReference type="EMBL" id="BQNB010015247">
    <property type="protein sequence ID" value="GJT37727.1"/>
    <property type="molecule type" value="Genomic_DNA"/>
</dbReference>
<organism evidence="3 4">
    <name type="scientific">Tanacetum coccineum</name>
    <dbReference type="NCBI Taxonomy" id="301880"/>
    <lineage>
        <taxon>Eukaryota</taxon>
        <taxon>Viridiplantae</taxon>
        <taxon>Streptophyta</taxon>
        <taxon>Embryophyta</taxon>
        <taxon>Tracheophyta</taxon>
        <taxon>Spermatophyta</taxon>
        <taxon>Magnoliopsida</taxon>
        <taxon>eudicotyledons</taxon>
        <taxon>Gunneridae</taxon>
        <taxon>Pentapetalae</taxon>
        <taxon>asterids</taxon>
        <taxon>campanulids</taxon>
        <taxon>Asterales</taxon>
        <taxon>Asteraceae</taxon>
        <taxon>Asteroideae</taxon>
        <taxon>Anthemideae</taxon>
        <taxon>Anthemidinae</taxon>
        <taxon>Tanacetum</taxon>
    </lineage>
</organism>
<dbReference type="GO" id="GO:0003964">
    <property type="term" value="F:RNA-directed DNA polymerase activity"/>
    <property type="evidence" value="ECO:0007669"/>
    <property type="project" value="UniProtKB-KW"/>
</dbReference>
<evidence type="ECO:0000313" key="3">
    <source>
        <dbReference type="EMBL" id="GJT37727.1"/>
    </source>
</evidence>
<reference evidence="3" key="1">
    <citation type="journal article" date="2022" name="Int. J. Mol. Sci.">
        <title>Draft Genome of Tanacetum Coccineum: Genomic Comparison of Closely Related Tanacetum-Family Plants.</title>
        <authorList>
            <person name="Yamashiro T."/>
            <person name="Shiraishi A."/>
            <person name="Nakayama K."/>
            <person name="Satake H."/>
        </authorList>
    </citation>
    <scope>NUCLEOTIDE SEQUENCE</scope>
</reference>
<protein>
    <submittedName>
        <fullName evidence="3">Reverse transcriptase domain-containing protein</fullName>
    </submittedName>
</protein>
<gene>
    <name evidence="3" type="ORF">Tco_0937592</name>
</gene>
<evidence type="ECO:0000259" key="2">
    <source>
        <dbReference type="Pfam" id="PF03732"/>
    </source>
</evidence>
<sequence>MSSSSTITYTSVYTDSEPGRVLWGADEDRAPPSPDYVPGPKHPPSPDYVPGPEHPPSPDYVPGPEHPPSPIEVPYVPEPDADSDPDEDPDEDPEEDHADYPADGGGGDDEPSDDDDDDDTNDEDEEPFEDEDDDDKEEEHLALADSSVVPVVDLFPQIGIQRHLRRMSLHLHPDSTSTKVPLLRNISVGHEDCQTEPPMSNIHEARSAEYATAHLHHHTTTAPLSLLVISTTSISSPPLHLHHHPLNFTTTFPHIITVTIITTTSLTIHTTTSQPFDCCPIPTEVIERIMGLSTPCMPRSDVRELRRSAMALGMFWVDPTEAVEEVAPTTLEGVNARVTELAAVQEQDTQDVDLNSVMDCGSSHVIKSLCDNNMPPRRTVCYCLQEPLQELLNCCLSAYETAAAVKQLIEARVSAALANHETLRNSTNGHGDGSHNSDTGTRGTVRTPLFHINNCVMENQVKFATCTFLGNALAWWNSHIHTVTQDVAYAMEWKTLKKIMTVKYCPRGEIKKLEIELWNLKVKGTNVASYTLCFQELALMCKRMFHEELGKVEKYVGGLPDMIRGNVMSYQPKTMEKAIKFANDIMIKKSFTITERKKLSIRGN</sequence>
<feature type="region of interest" description="Disordered" evidence="1">
    <location>
        <begin position="1"/>
        <end position="144"/>
    </location>
</feature>
<keyword evidence="4" id="KW-1185">Reference proteome</keyword>
<keyword evidence="3" id="KW-0695">RNA-directed DNA polymerase</keyword>
<dbReference type="Proteomes" id="UP001151760">
    <property type="component" value="Unassembled WGS sequence"/>
</dbReference>
<dbReference type="InterPro" id="IPR005162">
    <property type="entry name" value="Retrotrans_gag_dom"/>
</dbReference>
<feature type="compositionally biased region" description="Acidic residues" evidence="1">
    <location>
        <begin position="106"/>
        <end position="137"/>
    </location>
</feature>
<comment type="caution">
    <text evidence="3">The sequence shown here is derived from an EMBL/GenBank/DDBJ whole genome shotgun (WGS) entry which is preliminary data.</text>
</comment>
<accession>A0ABQ5DHA6</accession>
<feature type="compositionally biased region" description="Acidic residues" evidence="1">
    <location>
        <begin position="79"/>
        <end position="97"/>
    </location>
</feature>
<name>A0ABQ5DHA6_9ASTR</name>
<dbReference type="Pfam" id="PF03732">
    <property type="entry name" value="Retrotrans_gag"/>
    <property type="match status" value="1"/>
</dbReference>
<feature type="compositionally biased region" description="Polar residues" evidence="1">
    <location>
        <begin position="424"/>
        <end position="442"/>
    </location>
</feature>
<feature type="region of interest" description="Disordered" evidence="1">
    <location>
        <begin position="423"/>
        <end position="442"/>
    </location>
</feature>
<proteinExistence type="predicted"/>
<keyword evidence="3" id="KW-0808">Transferase</keyword>
<reference evidence="3" key="2">
    <citation type="submission" date="2022-01" db="EMBL/GenBank/DDBJ databases">
        <authorList>
            <person name="Yamashiro T."/>
            <person name="Shiraishi A."/>
            <person name="Satake H."/>
            <person name="Nakayama K."/>
        </authorList>
    </citation>
    <scope>NUCLEOTIDE SEQUENCE</scope>
</reference>
<feature type="domain" description="Retrotransposon gag" evidence="2">
    <location>
        <begin position="462"/>
        <end position="560"/>
    </location>
</feature>
<evidence type="ECO:0000313" key="4">
    <source>
        <dbReference type="Proteomes" id="UP001151760"/>
    </source>
</evidence>
<feature type="compositionally biased region" description="Low complexity" evidence="1">
    <location>
        <begin position="1"/>
        <end position="16"/>
    </location>
</feature>
<evidence type="ECO:0000256" key="1">
    <source>
        <dbReference type="SAM" id="MobiDB-lite"/>
    </source>
</evidence>
<feature type="compositionally biased region" description="Pro residues" evidence="1">
    <location>
        <begin position="31"/>
        <end position="71"/>
    </location>
</feature>
<keyword evidence="3" id="KW-0548">Nucleotidyltransferase</keyword>